<proteinExistence type="predicted"/>
<evidence type="ECO:0000256" key="1">
    <source>
        <dbReference type="SAM" id="MobiDB-lite"/>
    </source>
</evidence>
<feature type="region of interest" description="Disordered" evidence="1">
    <location>
        <begin position="45"/>
        <end position="67"/>
    </location>
</feature>
<dbReference type="EMBL" id="CAJNOL010000838">
    <property type="protein sequence ID" value="CAF1215606.1"/>
    <property type="molecule type" value="Genomic_DNA"/>
</dbReference>
<evidence type="ECO:0000313" key="4">
    <source>
        <dbReference type="EMBL" id="CAF1224228.1"/>
    </source>
</evidence>
<feature type="compositionally biased region" description="Low complexity" evidence="1">
    <location>
        <begin position="1"/>
        <end position="13"/>
    </location>
</feature>
<dbReference type="EMBL" id="CAJNOH010000334">
    <property type="protein sequence ID" value="CAF1003828.1"/>
    <property type="molecule type" value="Genomic_DNA"/>
</dbReference>
<feature type="compositionally biased region" description="Basic residues" evidence="1">
    <location>
        <begin position="54"/>
        <end position="67"/>
    </location>
</feature>
<evidence type="ECO:0000313" key="3">
    <source>
        <dbReference type="EMBL" id="CAF1215606.1"/>
    </source>
</evidence>
<keyword evidence="5" id="KW-1185">Reference proteome</keyword>
<sequence length="67" mass="7692">MLRSTSNSSSNSNGPSDTEMYEFIPTINNEDNLNTIQHMESNVSHDTLTNQSHLRVRQKTKYTHNKP</sequence>
<dbReference type="EMBL" id="CAJNOL010000868">
    <property type="protein sequence ID" value="CAF1224228.1"/>
    <property type="molecule type" value="Genomic_DNA"/>
</dbReference>
<name>A0A814XFD0_9BILA</name>
<protein>
    <submittedName>
        <fullName evidence="3">Uncharacterized protein</fullName>
    </submittedName>
</protein>
<reference evidence="3" key="1">
    <citation type="submission" date="2021-02" db="EMBL/GenBank/DDBJ databases">
        <authorList>
            <person name="Nowell W R."/>
        </authorList>
    </citation>
    <scope>NUCLEOTIDE SEQUENCE</scope>
</reference>
<evidence type="ECO:0000313" key="2">
    <source>
        <dbReference type="EMBL" id="CAF1003828.1"/>
    </source>
</evidence>
<dbReference type="Proteomes" id="UP000663854">
    <property type="component" value="Unassembled WGS sequence"/>
</dbReference>
<accession>A0A814XFD0</accession>
<organism evidence="3 5">
    <name type="scientific">Rotaria sordida</name>
    <dbReference type="NCBI Taxonomy" id="392033"/>
    <lineage>
        <taxon>Eukaryota</taxon>
        <taxon>Metazoa</taxon>
        <taxon>Spiralia</taxon>
        <taxon>Gnathifera</taxon>
        <taxon>Rotifera</taxon>
        <taxon>Eurotatoria</taxon>
        <taxon>Bdelloidea</taxon>
        <taxon>Philodinida</taxon>
        <taxon>Philodinidae</taxon>
        <taxon>Rotaria</taxon>
    </lineage>
</organism>
<dbReference type="Proteomes" id="UP000663870">
    <property type="component" value="Unassembled WGS sequence"/>
</dbReference>
<gene>
    <name evidence="3" type="ORF">JXQ802_LOCUS25167</name>
    <name evidence="4" type="ORF">JXQ802_LOCUS25596</name>
    <name evidence="2" type="ORF">PYM288_LOCUS14750</name>
</gene>
<evidence type="ECO:0000313" key="5">
    <source>
        <dbReference type="Proteomes" id="UP000663870"/>
    </source>
</evidence>
<comment type="caution">
    <text evidence="3">The sequence shown here is derived from an EMBL/GenBank/DDBJ whole genome shotgun (WGS) entry which is preliminary data.</text>
</comment>
<dbReference type="AlphaFoldDB" id="A0A814XFD0"/>
<feature type="region of interest" description="Disordered" evidence="1">
    <location>
        <begin position="1"/>
        <end position="20"/>
    </location>
</feature>